<proteinExistence type="predicted"/>
<dbReference type="EMBL" id="SDMP01000013">
    <property type="protein sequence ID" value="RYR21323.1"/>
    <property type="molecule type" value="Genomic_DNA"/>
</dbReference>
<accession>A0A445A4E5</accession>
<sequence length="118" mass="13562">MELLSRASTEGSVEAGYLSTMLLLCDHENEEEVQRGVAMLESIRTSGEVERCREFFADIFWERWVDERPSDPGHAVACRSTTCTTRGTMAYVNDVSHVSCVYCLTDYKVRVFLEMFRF</sequence>
<protein>
    <recommendedName>
        <fullName evidence="1">At2g35280-like TPR domain-containing protein</fullName>
    </recommendedName>
</protein>
<organism evidence="2 3">
    <name type="scientific">Arachis hypogaea</name>
    <name type="common">Peanut</name>
    <dbReference type="NCBI Taxonomy" id="3818"/>
    <lineage>
        <taxon>Eukaryota</taxon>
        <taxon>Viridiplantae</taxon>
        <taxon>Streptophyta</taxon>
        <taxon>Embryophyta</taxon>
        <taxon>Tracheophyta</taxon>
        <taxon>Spermatophyta</taxon>
        <taxon>Magnoliopsida</taxon>
        <taxon>eudicotyledons</taxon>
        <taxon>Gunneridae</taxon>
        <taxon>Pentapetalae</taxon>
        <taxon>rosids</taxon>
        <taxon>fabids</taxon>
        <taxon>Fabales</taxon>
        <taxon>Fabaceae</taxon>
        <taxon>Papilionoideae</taxon>
        <taxon>50 kb inversion clade</taxon>
        <taxon>dalbergioids sensu lato</taxon>
        <taxon>Dalbergieae</taxon>
        <taxon>Pterocarpus clade</taxon>
        <taxon>Arachis</taxon>
    </lineage>
</organism>
<comment type="caution">
    <text evidence="2">The sequence shown here is derived from an EMBL/GenBank/DDBJ whole genome shotgun (WGS) entry which is preliminary data.</text>
</comment>
<dbReference type="Pfam" id="PF23310">
    <property type="entry name" value="TPR_27"/>
    <property type="match status" value="1"/>
</dbReference>
<dbReference type="InterPro" id="IPR057136">
    <property type="entry name" value="At2g35280_TPR_dom"/>
</dbReference>
<dbReference type="Proteomes" id="UP000289738">
    <property type="component" value="Chromosome B03"/>
</dbReference>
<feature type="domain" description="At2g35280-like TPR" evidence="1">
    <location>
        <begin position="1"/>
        <end position="61"/>
    </location>
</feature>
<dbReference type="AlphaFoldDB" id="A0A445A4E5"/>
<reference evidence="2 3" key="1">
    <citation type="submission" date="2019-01" db="EMBL/GenBank/DDBJ databases">
        <title>Sequencing of cultivated peanut Arachis hypogaea provides insights into genome evolution and oil improvement.</title>
        <authorList>
            <person name="Chen X."/>
        </authorList>
    </citation>
    <scope>NUCLEOTIDE SEQUENCE [LARGE SCALE GENOMIC DNA]</scope>
    <source>
        <strain evidence="3">cv. Fuhuasheng</strain>
        <tissue evidence="2">Leaves</tissue>
    </source>
</reference>
<evidence type="ECO:0000313" key="2">
    <source>
        <dbReference type="EMBL" id="RYR21323.1"/>
    </source>
</evidence>
<name>A0A445A4E5_ARAHY</name>
<keyword evidence="3" id="KW-1185">Reference proteome</keyword>
<gene>
    <name evidence="2" type="ORF">Ahy_B03g066620</name>
</gene>
<evidence type="ECO:0000313" key="3">
    <source>
        <dbReference type="Proteomes" id="UP000289738"/>
    </source>
</evidence>
<evidence type="ECO:0000259" key="1">
    <source>
        <dbReference type="Pfam" id="PF23310"/>
    </source>
</evidence>